<feature type="region of interest" description="Disordered" evidence="1">
    <location>
        <begin position="1"/>
        <end position="28"/>
    </location>
</feature>
<accession>A0A918SR68</accession>
<sequence>MPEDFDDVPEAEDDVSGDAPDETGIDPRDIELVMAQTGRSRAVAVRALRDSGGDLINAIMAAGE</sequence>
<reference evidence="3" key="2">
    <citation type="submission" date="2020-09" db="EMBL/GenBank/DDBJ databases">
        <authorList>
            <person name="Sun Q."/>
            <person name="Ohkuma M."/>
        </authorList>
    </citation>
    <scope>NUCLEOTIDE SEQUENCE</scope>
    <source>
        <strain evidence="3">JCM 4518</strain>
    </source>
</reference>
<organism evidence="3 4">
    <name type="scientific">Streptomyces termitum</name>
    <dbReference type="NCBI Taxonomy" id="67368"/>
    <lineage>
        <taxon>Bacteria</taxon>
        <taxon>Bacillati</taxon>
        <taxon>Actinomycetota</taxon>
        <taxon>Actinomycetes</taxon>
        <taxon>Kitasatosporales</taxon>
        <taxon>Streptomycetaceae</taxon>
        <taxon>Streptomyces</taxon>
    </lineage>
</organism>
<dbReference type="Pfam" id="PF19026">
    <property type="entry name" value="UBA_HYPK"/>
    <property type="match status" value="1"/>
</dbReference>
<gene>
    <name evidence="3" type="ORF">GCM10010305_03660</name>
</gene>
<dbReference type="Proteomes" id="UP000644020">
    <property type="component" value="Unassembled WGS sequence"/>
</dbReference>
<dbReference type="InterPro" id="IPR016641">
    <property type="entry name" value="EGD2/NACA0like"/>
</dbReference>
<dbReference type="EMBL" id="BMUL01000001">
    <property type="protein sequence ID" value="GHA65268.1"/>
    <property type="molecule type" value="Genomic_DNA"/>
</dbReference>
<feature type="compositionally biased region" description="Acidic residues" evidence="1">
    <location>
        <begin position="1"/>
        <end position="24"/>
    </location>
</feature>
<dbReference type="RefSeq" id="WP_189974673.1">
    <property type="nucleotide sequence ID" value="NZ_BMUL01000001.1"/>
</dbReference>
<comment type="caution">
    <text evidence="3">The sequence shown here is derived from an EMBL/GenBank/DDBJ whole genome shotgun (WGS) entry which is preliminary data.</text>
</comment>
<dbReference type="GO" id="GO:0005854">
    <property type="term" value="C:nascent polypeptide-associated complex"/>
    <property type="evidence" value="ECO:0007669"/>
    <property type="project" value="InterPro"/>
</dbReference>
<dbReference type="PANTHER" id="PTHR21713">
    <property type="entry name" value="NASCENT POLYPEPTIDE ASSOCIATED COMPLEX ALPHA SUBUNIT-RELATED"/>
    <property type="match status" value="1"/>
</dbReference>
<dbReference type="InterPro" id="IPR044034">
    <property type="entry name" value="NAC-like_UBA"/>
</dbReference>
<dbReference type="Gene3D" id="1.10.8.10">
    <property type="entry name" value="DNA helicase RuvA subunit, C-terminal domain"/>
    <property type="match status" value="1"/>
</dbReference>
<evidence type="ECO:0000259" key="2">
    <source>
        <dbReference type="Pfam" id="PF19026"/>
    </source>
</evidence>
<evidence type="ECO:0000256" key="1">
    <source>
        <dbReference type="SAM" id="MobiDB-lite"/>
    </source>
</evidence>
<name>A0A918SR68_9ACTN</name>
<evidence type="ECO:0000313" key="4">
    <source>
        <dbReference type="Proteomes" id="UP000644020"/>
    </source>
</evidence>
<reference evidence="3" key="1">
    <citation type="journal article" date="2014" name="Int. J. Syst. Evol. Microbiol.">
        <title>Complete genome sequence of Corynebacterium casei LMG S-19264T (=DSM 44701T), isolated from a smear-ripened cheese.</title>
        <authorList>
            <consortium name="US DOE Joint Genome Institute (JGI-PGF)"/>
            <person name="Walter F."/>
            <person name="Albersmeier A."/>
            <person name="Kalinowski J."/>
            <person name="Ruckert C."/>
        </authorList>
    </citation>
    <scope>NUCLEOTIDE SEQUENCE</scope>
    <source>
        <strain evidence="3">JCM 4518</strain>
    </source>
</reference>
<evidence type="ECO:0000313" key="3">
    <source>
        <dbReference type="EMBL" id="GHA65268.1"/>
    </source>
</evidence>
<feature type="domain" description="Nascent polypeptide-associated complex subunit alpha-like UBA" evidence="2">
    <location>
        <begin position="24"/>
        <end position="61"/>
    </location>
</feature>
<protein>
    <recommendedName>
        <fullName evidence="2">Nascent polypeptide-associated complex subunit alpha-like UBA domain-containing protein</fullName>
    </recommendedName>
</protein>
<dbReference type="AlphaFoldDB" id="A0A918SR68"/>
<keyword evidence="4" id="KW-1185">Reference proteome</keyword>
<proteinExistence type="predicted"/>